<name>A0A090QQP1_9GAMM</name>
<proteinExistence type="predicted"/>
<comment type="caution">
    <text evidence="1">The sequence shown here is derived from an EMBL/GenBank/DDBJ whole genome shotgun (WGS) entry which is preliminary data.</text>
</comment>
<dbReference type="Proteomes" id="UP000029227">
    <property type="component" value="Unassembled WGS sequence"/>
</dbReference>
<dbReference type="AlphaFoldDB" id="A0A090QQP1"/>
<evidence type="ECO:0000313" key="1">
    <source>
        <dbReference type="EMBL" id="GAL05241.1"/>
    </source>
</evidence>
<gene>
    <name evidence="1" type="ORF">JCM19237_3624</name>
</gene>
<accession>A0A090QQP1</accession>
<dbReference type="EMBL" id="BBMN01000006">
    <property type="protein sequence ID" value="GAL05241.1"/>
    <property type="molecule type" value="Genomic_DNA"/>
</dbReference>
<dbReference type="STRING" id="754436.JCM19237_3624"/>
<protein>
    <submittedName>
        <fullName evidence="1">Uncharacterized protein</fullName>
    </submittedName>
</protein>
<sequence length="40" mass="4570">MLIKRWRNPGVQMGGKFNMVLFVTLTMRDHLLPPSLVTNG</sequence>
<reference evidence="1 2" key="1">
    <citation type="journal article" date="2014" name="Genome Announc.">
        <title>Draft Genome Sequences of Two Vibrionaceae Species, Vibrio ponticus C121 and Photobacterium aphoticum C119, Isolated as Coral Reef Microbiota.</title>
        <authorList>
            <person name="Al-saari N."/>
            <person name="Meirelles P.M."/>
            <person name="Mino S."/>
            <person name="Suda W."/>
            <person name="Oshima K."/>
            <person name="Hattori M."/>
            <person name="Ohkuma M."/>
            <person name="Thompson F.L."/>
            <person name="Gomez-Gil B."/>
            <person name="Sawabe T."/>
            <person name="Sawabe T."/>
        </authorList>
    </citation>
    <scope>NUCLEOTIDE SEQUENCE [LARGE SCALE GENOMIC DNA]</scope>
    <source>
        <strain evidence="1 2">JCM 19237</strain>
    </source>
</reference>
<organism evidence="1 2">
    <name type="scientific">Photobacterium aphoticum</name>
    <dbReference type="NCBI Taxonomy" id="754436"/>
    <lineage>
        <taxon>Bacteria</taxon>
        <taxon>Pseudomonadati</taxon>
        <taxon>Pseudomonadota</taxon>
        <taxon>Gammaproteobacteria</taxon>
        <taxon>Vibrionales</taxon>
        <taxon>Vibrionaceae</taxon>
        <taxon>Photobacterium</taxon>
    </lineage>
</organism>
<evidence type="ECO:0000313" key="2">
    <source>
        <dbReference type="Proteomes" id="UP000029227"/>
    </source>
</evidence>